<proteinExistence type="inferred from homology"/>
<dbReference type="EMBL" id="JANPWB010000002">
    <property type="protein sequence ID" value="KAJ1206749.1"/>
    <property type="molecule type" value="Genomic_DNA"/>
</dbReference>
<evidence type="ECO:0000256" key="5">
    <source>
        <dbReference type="ARBA" id="ARBA00022989"/>
    </source>
</evidence>
<sequence>MKSPPLLVAVLLACVLVLGINYWISSSRSVELQSRVMELEGRMRRAAAERGAVEIKKNEFEDKLAKQKGQIEEIHNLHMTQLESFNARCTNEKGILIKNLTYKDQLLSKLQGDYRELAREYDLQQQQMKEFRESLSKKLNFELEQCASKMKEMSDQCEERLKKMNENLGGKGGALKVEEQPAPPKELELQKQESNNIIAEEQEEKNKIEREVIADVPRATASLKEVQPNLAKDDQGDQKNSHSLGDFNLGSLLNHGAPEAKAPPSQPTKPSQDINPFQAQPGNHVGPNEEEDKLEAVEDEDPRPEEPANQNSRKEINDEEVEREQLLNLDDQEEREMAQDDTNQGNDDQEAENIGARLPDYNGEEGNEPEPEAKKQAELAGNDINLKGPIENENAINEQVRDRENEDRERLK</sequence>
<dbReference type="PRINTS" id="PR02084">
    <property type="entry name" value="GOLM1CASC4"/>
</dbReference>
<accession>A0AAV7VYK1</accession>
<keyword evidence="6 8" id="KW-0175">Coiled coil</keyword>
<feature type="region of interest" description="Disordered" evidence="9">
    <location>
        <begin position="224"/>
        <end position="412"/>
    </location>
</feature>
<comment type="caution">
    <text evidence="11">The sequence shown here is derived from an EMBL/GenBank/DDBJ whole genome shotgun (WGS) entry which is preliminary data.</text>
</comment>
<dbReference type="GO" id="GO:0016020">
    <property type="term" value="C:membrane"/>
    <property type="evidence" value="ECO:0007669"/>
    <property type="project" value="UniProtKB-SubCell"/>
</dbReference>
<dbReference type="GO" id="GO:0005794">
    <property type="term" value="C:Golgi apparatus"/>
    <property type="evidence" value="ECO:0007669"/>
    <property type="project" value="TreeGrafter"/>
</dbReference>
<evidence type="ECO:0000256" key="1">
    <source>
        <dbReference type="ARBA" id="ARBA00004606"/>
    </source>
</evidence>
<keyword evidence="4" id="KW-0735">Signal-anchor</keyword>
<evidence type="ECO:0000313" key="11">
    <source>
        <dbReference type="EMBL" id="KAJ1206749.1"/>
    </source>
</evidence>
<protein>
    <recommendedName>
        <fullName evidence="13">Golgi membrane protein 1</fullName>
    </recommendedName>
</protein>
<keyword evidence="5" id="KW-1133">Transmembrane helix</keyword>
<evidence type="ECO:0000256" key="2">
    <source>
        <dbReference type="ARBA" id="ARBA00007474"/>
    </source>
</evidence>
<organism evidence="11 12">
    <name type="scientific">Pleurodeles waltl</name>
    <name type="common">Iberian ribbed newt</name>
    <dbReference type="NCBI Taxonomy" id="8319"/>
    <lineage>
        <taxon>Eukaryota</taxon>
        <taxon>Metazoa</taxon>
        <taxon>Chordata</taxon>
        <taxon>Craniata</taxon>
        <taxon>Vertebrata</taxon>
        <taxon>Euteleostomi</taxon>
        <taxon>Amphibia</taxon>
        <taxon>Batrachia</taxon>
        <taxon>Caudata</taxon>
        <taxon>Salamandroidea</taxon>
        <taxon>Salamandridae</taxon>
        <taxon>Pleurodelinae</taxon>
        <taxon>Pleurodeles</taxon>
    </lineage>
</organism>
<feature type="coiled-coil region" evidence="8">
    <location>
        <begin position="29"/>
        <end position="77"/>
    </location>
</feature>
<feature type="compositionally biased region" description="Basic and acidic residues" evidence="9">
    <location>
        <begin position="231"/>
        <end position="240"/>
    </location>
</feature>
<feature type="signal peptide" evidence="10">
    <location>
        <begin position="1"/>
        <end position="19"/>
    </location>
</feature>
<feature type="compositionally biased region" description="Basic and acidic residues" evidence="9">
    <location>
        <begin position="399"/>
        <end position="412"/>
    </location>
</feature>
<dbReference type="PANTHER" id="PTHR15896:SF8">
    <property type="entry name" value="GOLGI MEMBRANE PROTEIN 1"/>
    <property type="match status" value="1"/>
</dbReference>
<comment type="similarity">
    <text evidence="2">Belongs to the GOLM family.</text>
</comment>
<keyword evidence="12" id="KW-1185">Reference proteome</keyword>
<feature type="compositionally biased region" description="Polar residues" evidence="9">
    <location>
        <begin position="268"/>
        <end position="281"/>
    </location>
</feature>
<evidence type="ECO:0000256" key="3">
    <source>
        <dbReference type="ARBA" id="ARBA00022692"/>
    </source>
</evidence>
<gene>
    <name evidence="11" type="ORF">NDU88_002150</name>
</gene>
<evidence type="ECO:0000256" key="6">
    <source>
        <dbReference type="ARBA" id="ARBA00023054"/>
    </source>
</evidence>
<keyword evidence="10" id="KW-0732">Signal</keyword>
<feature type="chain" id="PRO_5043877187" description="Golgi membrane protein 1" evidence="10">
    <location>
        <begin position="20"/>
        <end position="412"/>
    </location>
</feature>
<evidence type="ECO:0000256" key="4">
    <source>
        <dbReference type="ARBA" id="ARBA00022968"/>
    </source>
</evidence>
<dbReference type="PANTHER" id="PTHR15896">
    <property type="entry name" value="GOLGI PHOSPHOPROTEIN 2/GP73-RELATED"/>
    <property type="match status" value="1"/>
</dbReference>
<evidence type="ECO:0000256" key="8">
    <source>
        <dbReference type="SAM" id="Coils"/>
    </source>
</evidence>
<evidence type="ECO:0000256" key="9">
    <source>
        <dbReference type="SAM" id="MobiDB-lite"/>
    </source>
</evidence>
<feature type="region of interest" description="Disordered" evidence="9">
    <location>
        <begin position="166"/>
        <end position="195"/>
    </location>
</feature>
<evidence type="ECO:0008006" key="13">
    <source>
        <dbReference type="Google" id="ProtNLM"/>
    </source>
</evidence>
<comment type="subcellular location">
    <subcellularLocation>
        <location evidence="1">Membrane</location>
        <topology evidence="1">Single-pass type II membrane protein</topology>
    </subcellularLocation>
</comment>
<reference evidence="11" key="1">
    <citation type="journal article" date="2022" name="bioRxiv">
        <title>Sequencing and chromosome-scale assembly of the giantPleurodeles waltlgenome.</title>
        <authorList>
            <person name="Brown T."/>
            <person name="Elewa A."/>
            <person name="Iarovenko S."/>
            <person name="Subramanian E."/>
            <person name="Araus A.J."/>
            <person name="Petzold A."/>
            <person name="Susuki M."/>
            <person name="Suzuki K.-i.T."/>
            <person name="Hayashi T."/>
            <person name="Toyoda A."/>
            <person name="Oliveira C."/>
            <person name="Osipova E."/>
            <person name="Leigh N.D."/>
            <person name="Simon A."/>
            <person name="Yun M.H."/>
        </authorList>
    </citation>
    <scope>NUCLEOTIDE SEQUENCE</scope>
    <source>
        <strain evidence="11">20211129_DDA</strain>
        <tissue evidence="11">Liver</tissue>
    </source>
</reference>
<keyword evidence="3" id="KW-0812">Transmembrane</keyword>
<evidence type="ECO:0000256" key="10">
    <source>
        <dbReference type="SAM" id="SignalP"/>
    </source>
</evidence>
<feature type="compositionally biased region" description="Acidic residues" evidence="9">
    <location>
        <begin position="288"/>
        <end position="303"/>
    </location>
</feature>
<evidence type="ECO:0000256" key="7">
    <source>
        <dbReference type="ARBA" id="ARBA00023136"/>
    </source>
</evidence>
<name>A0AAV7VYK1_PLEWA</name>
<dbReference type="AlphaFoldDB" id="A0AAV7VYK1"/>
<dbReference type="Proteomes" id="UP001066276">
    <property type="component" value="Chromosome 1_2"/>
</dbReference>
<evidence type="ECO:0000313" key="12">
    <source>
        <dbReference type="Proteomes" id="UP001066276"/>
    </source>
</evidence>
<keyword evidence="7" id="KW-0472">Membrane</keyword>
<dbReference type="InterPro" id="IPR026139">
    <property type="entry name" value="GOLM1/CASC4"/>
</dbReference>